<feature type="DNA-binding region" description="H-T-H motif" evidence="2">
    <location>
        <begin position="42"/>
        <end position="61"/>
    </location>
</feature>
<evidence type="ECO:0000313" key="5">
    <source>
        <dbReference type="EMBL" id="TDK63904.1"/>
    </source>
</evidence>
<evidence type="ECO:0000259" key="3">
    <source>
        <dbReference type="PROSITE" id="PS50977"/>
    </source>
</evidence>
<dbReference type="Pfam" id="PF14246">
    <property type="entry name" value="TetR_C_7"/>
    <property type="match status" value="1"/>
</dbReference>
<sequence length="218" mass="25296">MSEEEELIQQLFAEEDELTDKQKKILIAAIESFSEKGYAGTSTNEIAKKAGVAEGTIFRHYKTKKDLLMSIVAPMMAKLIGPFIINDLNKVLDREFDHVEDFIRAMMENRREFLKKHISILKIMLQEIPFQPELREQFFEHVAKKTFDRFVNVIQHYQAKGQMIEMPPESAARLAITTIFGSLMAQYLLFPHAEWDDEVETERIIQFIMHGLGTTKAR</sequence>
<dbReference type="PANTHER" id="PTHR30055:SF222">
    <property type="entry name" value="REGULATORY PROTEIN"/>
    <property type="match status" value="1"/>
</dbReference>
<dbReference type="InterPro" id="IPR036271">
    <property type="entry name" value="Tet_transcr_reg_TetR-rel_C_sf"/>
</dbReference>
<dbReference type="Proteomes" id="UP000295132">
    <property type="component" value="Unassembled WGS sequence"/>
</dbReference>
<dbReference type="EMBL" id="JAVGVR010000001">
    <property type="protein sequence ID" value="MDQ6595248.1"/>
    <property type="molecule type" value="Genomic_DNA"/>
</dbReference>
<proteinExistence type="predicted"/>
<evidence type="ECO:0000313" key="4">
    <source>
        <dbReference type="EMBL" id="MDQ6595248.1"/>
    </source>
</evidence>
<dbReference type="GO" id="GO:0006355">
    <property type="term" value="P:regulation of DNA-templated transcription"/>
    <property type="evidence" value="ECO:0007669"/>
    <property type="project" value="UniProtKB-ARBA"/>
</dbReference>
<dbReference type="RefSeq" id="WP_133332864.1">
    <property type="nucleotide sequence ID" value="NZ_JAVGVR010000001.1"/>
</dbReference>
<evidence type="ECO:0000313" key="6">
    <source>
        <dbReference type="Proteomes" id="UP000295132"/>
    </source>
</evidence>
<dbReference type="PROSITE" id="PS50977">
    <property type="entry name" value="HTH_TETR_2"/>
    <property type="match status" value="1"/>
</dbReference>
<protein>
    <submittedName>
        <fullName evidence="5">TetR/AcrR family transcriptional regulator</fullName>
    </submittedName>
</protein>
<evidence type="ECO:0000256" key="2">
    <source>
        <dbReference type="PROSITE-ProRule" id="PRU00335"/>
    </source>
</evidence>
<dbReference type="Pfam" id="PF00440">
    <property type="entry name" value="TetR_N"/>
    <property type="match status" value="1"/>
</dbReference>
<dbReference type="Gene3D" id="1.10.10.60">
    <property type="entry name" value="Homeodomain-like"/>
    <property type="match status" value="1"/>
</dbReference>
<dbReference type="GO" id="GO:0003677">
    <property type="term" value="F:DNA binding"/>
    <property type="evidence" value="ECO:0007669"/>
    <property type="project" value="UniProtKB-UniRule"/>
</dbReference>
<dbReference type="SUPFAM" id="SSF46689">
    <property type="entry name" value="Homeodomain-like"/>
    <property type="match status" value="1"/>
</dbReference>
<dbReference type="Proteomes" id="UP001178888">
    <property type="component" value="Unassembled WGS sequence"/>
</dbReference>
<comment type="caution">
    <text evidence="5">The sequence shown here is derived from an EMBL/GenBank/DDBJ whole genome shotgun (WGS) entry which is preliminary data.</text>
</comment>
<dbReference type="AlphaFoldDB" id="A0A4R5VX16"/>
<dbReference type="Gene3D" id="1.10.357.10">
    <property type="entry name" value="Tetracycline Repressor, domain 2"/>
    <property type="match status" value="1"/>
</dbReference>
<dbReference type="InterPro" id="IPR001647">
    <property type="entry name" value="HTH_TetR"/>
</dbReference>
<dbReference type="InterPro" id="IPR009057">
    <property type="entry name" value="Homeodomain-like_sf"/>
</dbReference>
<dbReference type="PANTHER" id="PTHR30055">
    <property type="entry name" value="HTH-TYPE TRANSCRIPTIONAL REGULATOR RUTR"/>
    <property type="match status" value="1"/>
</dbReference>
<keyword evidence="7" id="KW-1185">Reference proteome</keyword>
<accession>A0A4R5VX16</accession>
<gene>
    <name evidence="5" type="ORF">E2K98_03285</name>
    <name evidence="4" type="ORF">RCG21_02045</name>
</gene>
<keyword evidence="1 2" id="KW-0238">DNA-binding</keyword>
<dbReference type="PRINTS" id="PR00455">
    <property type="entry name" value="HTHTETR"/>
</dbReference>
<dbReference type="SUPFAM" id="SSF48498">
    <property type="entry name" value="Tetracyclin repressor-like, C-terminal domain"/>
    <property type="match status" value="1"/>
</dbReference>
<dbReference type="EMBL" id="SMYO01000002">
    <property type="protein sequence ID" value="TDK63904.1"/>
    <property type="molecule type" value="Genomic_DNA"/>
</dbReference>
<organism evidence="5 6">
    <name type="scientific">Bacillus salipaludis</name>
    <dbReference type="NCBI Taxonomy" id="2547811"/>
    <lineage>
        <taxon>Bacteria</taxon>
        <taxon>Bacillati</taxon>
        <taxon>Bacillota</taxon>
        <taxon>Bacilli</taxon>
        <taxon>Bacillales</taxon>
        <taxon>Bacillaceae</taxon>
        <taxon>Bacillus</taxon>
    </lineage>
</organism>
<name>A0A4R5VX16_9BACI</name>
<feature type="domain" description="HTH tetR-type" evidence="3">
    <location>
        <begin position="19"/>
        <end position="79"/>
    </location>
</feature>
<evidence type="ECO:0000313" key="7">
    <source>
        <dbReference type="Proteomes" id="UP001178888"/>
    </source>
</evidence>
<dbReference type="InterPro" id="IPR050109">
    <property type="entry name" value="HTH-type_TetR-like_transc_reg"/>
</dbReference>
<evidence type="ECO:0000256" key="1">
    <source>
        <dbReference type="ARBA" id="ARBA00023125"/>
    </source>
</evidence>
<reference evidence="5 6" key="1">
    <citation type="submission" date="2019-03" db="EMBL/GenBank/DDBJ databases">
        <title>Bacillus niacini sp. nov. a Nicotinate-Metabolizing Mesophile Isolated from Soil.</title>
        <authorList>
            <person name="Zhang G."/>
        </authorList>
    </citation>
    <scope>NUCLEOTIDE SEQUENCE [LARGE SCALE GENOMIC DNA]</scope>
    <source>
        <strain evidence="5 6">WN066</strain>
    </source>
</reference>
<dbReference type="InterPro" id="IPR039536">
    <property type="entry name" value="TetR_C_Proteobacteria"/>
</dbReference>
<reference evidence="4" key="2">
    <citation type="submission" date="2023-08" db="EMBL/GenBank/DDBJ databases">
        <title>Nitrogen cycling bacteria in agricultural field soils.</title>
        <authorList>
            <person name="Jang J."/>
        </authorList>
    </citation>
    <scope>NUCLEOTIDE SEQUENCE</scope>
    <source>
        <strain evidence="4">PS3-36</strain>
    </source>
</reference>